<proteinExistence type="predicted"/>
<comment type="caution">
    <text evidence="4">The sequence shown here is derived from an EMBL/GenBank/DDBJ whole genome shotgun (WGS) entry which is preliminary data.</text>
</comment>
<dbReference type="AlphaFoldDB" id="A0A318SBT9"/>
<dbReference type="PANTHER" id="PTHR43877">
    <property type="entry name" value="AMINOALKYLPHOSPHONATE N-ACETYLTRANSFERASE-RELATED-RELATED"/>
    <property type="match status" value="1"/>
</dbReference>
<evidence type="ECO:0000313" key="4">
    <source>
        <dbReference type="EMBL" id="PYE54217.1"/>
    </source>
</evidence>
<feature type="domain" description="N-acetyltransferase" evidence="3">
    <location>
        <begin position="7"/>
        <end position="167"/>
    </location>
</feature>
<evidence type="ECO:0000256" key="1">
    <source>
        <dbReference type="ARBA" id="ARBA00022679"/>
    </source>
</evidence>
<dbReference type="InterPro" id="IPR000182">
    <property type="entry name" value="GNAT_dom"/>
</dbReference>
<accession>A0A318SBT9</accession>
<evidence type="ECO:0000256" key="2">
    <source>
        <dbReference type="ARBA" id="ARBA00023315"/>
    </source>
</evidence>
<evidence type="ECO:0000313" key="5">
    <source>
        <dbReference type="Proteomes" id="UP000248326"/>
    </source>
</evidence>
<dbReference type="PROSITE" id="PS51186">
    <property type="entry name" value="GNAT"/>
    <property type="match status" value="1"/>
</dbReference>
<protein>
    <submittedName>
        <fullName evidence="4">Acetyltransferase (GNAT) family protein</fullName>
    </submittedName>
</protein>
<dbReference type="Gene3D" id="3.40.630.30">
    <property type="match status" value="1"/>
</dbReference>
<name>A0A318SBT9_9DEIO</name>
<dbReference type="InterPro" id="IPR050832">
    <property type="entry name" value="Bact_Acetyltransf"/>
</dbReference>
<dbReference type="InterPro" id="IPR016181">
    <property type="entry name" value="Acyl_CoA_acyltransferase"/>
</dbReference>
<dbReference type="GO" id="GO:0016747">
    <property type="term" value="F:acyltransferase activity, transferring groups other than amino-acyl groups"/>
    <property type="evidence" value="ECO:0007669"/>
    <property type="project" value="InterPro"/>
</dbReference>
<dbReference type="Pfam" id="PF00583">
    <property type="entry name" value="Acetyltransf_1"/>
    <property type="match status" value="1"/>
</dbReference>
<keyword evidence="5" id="KW-1185">Reference proteome</keyword>
<dbReference type="CDD" id="cd04301">
    <property type="entry name" value="NAT_SF"/>
    <property type="match status" value="1"/>
</dbReference>
<reference evidence="4 5" key="1">
    <citation type="submission" date="2018-06" db="EMBL/GenBank/DDBJ databases">
        <title>Genomic Encyclopedia of Type Strains, Phase IV (KMG-IV): sequencing the most valuable type-strain genomes for metagenomic binning, comparative biology and taxonomic classification.</title>
        <authorList>
            <person name="Goeker M."/>
        </authorList>
    </citation>
    <scope>NUCLEOTIDE SEQUENCE [LARGE SCALE GENOMIC DNA]</scope>
    <source>
        <strain evidence="4 5">DSM 18048</strain>
    </source>
</reference>
<sequence>MTPTTSLTIETFDPKTASRDTWRAYHAFADRVRAEVLPDDPATPPATRERLMSTHPVHHRPHYWLARRGDAVVASAFLGFSTLETNRHLCDIDVTVLADARGQGVASALLRPALEKARSEGKTHIGMWTTDRIGSGEAFLTRLGLNANLRQLVSRLDLSTLDEDLLRGWVARKDERAADFDIDVIEGPLPEERHAEYAGLFDVMNTAPRGTLEVEDEHTTPEQLGEWERSFAESGRRRLTAVAIERATGKLAGFTMLVWLPETSEIVHQWGTGVWPQYRDRGLGRVLKAENILRLLEANPGARFVRTSNAHVNAAMLGINRAMGFKPEFEEAAWQLKVEQLQAYLDAKTFAVTA</sequence>
<dbReference type="RefSeq" id="WP_170130979.1">
    <property type="nucleotide sequence ID" value="NZ_QJSX01000006.1"/>
</dbReference>
<organism evidence="4 5">
    <name type="scientific">Deinococcus yavapaiensis KR-236</name>
    <dbReference type="NCBI Taxonomy" id="694435"/>
    <lineage>
        <taxon>Bacteria</taxon>
        <taxon>Thermotogati</taxon>
        <taxon>Deinococcota</taxon>
        <taxon>Deinococci</taxon>
        <taxon>Deinococcales</taxon>
        <taxon>Deinococcaceae</taxon>
        <taxon>Deinococcus</taxon>
    </lineage>
</organism>
<evidence type="ECO:0000259" key="3">
    <source>
        <dbReference type="PROSITE" id="PS51186"/>
    </source>
</evidence>
<keyword evidence="2" id="KW-0012">Acyltransferase</keyword>
<dbReference type="SUPFAM" id="SSF55729">
    <property type="entry name" value="Acyl-CoA N-acyltransferases (Nat)"/>
    <property type="match status" value="1"/>
</dbReference>
<dbReference type="Proteomes" id="UP000248326">
    <property type="component" value="Unassembled WGS sequence"/>
</dbReference>
<keyword evidence="1 4" id="KW-0808">Transferase</keyword>
<dbReference type="EMBL" id="QJSX01000006">
    <property type="protein sequence ID" value="PYE54217.1"/>
    <property type="molecule type" value="Genomic_DNA"/>
</dbReference>
<gene>
    <name evidence="4" type="ORF">DES52_106183</name>
</gene>